<dbReference type="PROSITE" id="PS50053">
    <property type="entry name" value="UBIQUITIN_2"/>
    <property type="match status" value="2"/>
</dbReference>
<dbReference type="Gene3D" id="3.10.20.90">
    <property type="entry name" value="Phosphatidylinositol 3-kinase Catalytic Subunit, Chain A, domain 1"/>
    <property type="match status" value="2"/>
</dbReference>
<feature type="domain" description="Ubiquitin-like" evidence="4">
    <location>
        <begin position="330"/>
        <end position="405"/>
    </location>
</feature>
<keyword evidence="3" id="KW-0862">Zinc</keyword>
<dbReference type="PROSITE" id="PS00299">
    <property type="entry name" value="UBIQUITIN_1"/>
    <property type="match status" value="1"/>
</dbReference>
<dbReference type="GeneID" id="14924567"/>
<dbReference type="AlphaFoldDB" id="L8HGQ1"/>
<dbReference type="SUPFAM" id="SSF57850">
    <property type="entry name" value="RING/U-box"/>
    <property type="match status" value="1"/>
</dbReference>
<proteinExistence type="predicted"/>
<evidence type="ECO:0000313" key="6">
    <source>
        <dbReference type="EMBL" id="ELR23586.1"/>
    </source>
</evidence>
<dbReference type="Pfam" id="PF13639">
    <property type="entry name" value="zf-RING_2"/>
    <property type="match status" value="1"/>
</dbReference>
<evidence type="ECO:0000256" key="2">
    <source>
        <dbReference type="ARBA" id="ARBA00023242"/>
    </source>
</evidence>
<dbReference type="InterPro" id="IPR050158">
    <property type="entry name" value="Ubiquitin_ubiquitin-like"/>
</dbReference>
<keyword evidence="7" id="KW-1185">Reference proteome</keyword>
<dbReference type="VEuPathDB" id="AmoebaDB:ACA1_072080"/>
<dbReference type="InterPro" id="IPR019956">
    <property type="entry name" value="Ubiquitin_dom"/>
</dbReference>
<dbReference type="STRING" id="1257118.L8HGQ1"/>
<keyword evidence="3" id="KW-0863">Zinc-finger</keyword>
<dbReference type="GO" id="GO:0008270">
    <property type="term" value="F:zinc ion binding"/>
    <property type="evidence" value="ECO:0007669"/>
    <property type="project" value="UniProtKB-KW"/>
</dbReference>
<evidence type="ECO:0000259" key="5">
    <source>
        <dbReference type="PROSITE" id="PS50089"/>
    </source>
</evidence>
<accession>L8HGQ1</accession>
<dbReference type="PROSITE" id="PS50089">
    <property type="entry name" value="ZF_RING_2"/>
    <property type="match status" value="1"/>
</dbReference>
<dbReference type="Pfam" id="PF00240">
    <property type="entry name" value="ubiquitin"/>
    <property type="match status" value="2"/>
</dbReference>
<evidence type="ECO:0000313" key="7">
    <source>
        <dbReference type="Proteomes" id="UP000011083"/>
    </source>
</evidence>
<gene>
    <name evidence="6" type="ORF">ACA1_072080</name>
</gene>
<keyword evidence="2" id="KW-0539">Nucleus</keyword>
<dbReference type="KEGG" id="acan:ACA1_072080"/>
<dbReference type="InterPro" id="IPR000626">
    <property type="entry name" value="Ubiquitin-like_dom"/>
</dbReference>
<dbReference type="SUPFAM" id="SSF54236">
    <property type="entry name" value="Ubiquitin-like"/>
    <property type="match status" value="2"/>
</dbReference>
<keyword evidence="3" id="KW-0479">Metal-binding</keyword>
<dbReference type="SMART" id="SM00213">
    <property type="entry name" value="UBQ"/>
    <property type="match status" value="2"/>
</dbReference>
<dbReference type="SMART" id="SM00184">
    <property type="entry name" value="RING"/>
    <property type="match status" value="1"/>
</dbReference>
<feature type="domain" description="Ubiquitin-like" evidence="4">
    <location>
        <begin position="156"/>
        <end position="242"/>
    </location>
</feature>
<dbReference type="InterPro" id="IPR019954">
    <property type="entry name" value="Ubiquitin_CS"/>
</dbReference>
<reference evidence="6 7" key="1">
    <citation type="journal article" date="2013" name="Genome Biol.">
        <title>Genome of Acanthamoeba castellanii highlights extensive lateral gene transfer and early evolution of tyrosine kinase signaling.</title>
        <authorList>
            <person name="Clarke M."/>
            <person name="Lohan A.J."/>
            <person name="Liu B."/>
            <person name="Lagkouvardos I."/>
            <person name="Roy S."/>
            <person name="Zafar N."/>
            <person name="Bertelli C."/>
            <person name="Schilde C."/>
            <person name="Kianianmomeni A."/>
            <person name="Burglin T.R."/>
            <person name="Frech C."/>
            <person name="Turcotte B."/>
            <person name="Kopec K.O."/>
            <person name="Synnott J.M."/>
            <person name="Choo C."/>
            <person name="Paponov I."/>
            <person name="Finkler A."/>
            <person name="Soon Heng Tan C."/>
            <person name="Hutchins A.P."/>
            <person name="Weinmeier T."/>
            <person name="Rattei T."/>
            <person name="Chu J.S."/>
            <person name="Gimenez G."/>
            <person name="Irimia M."/>
            <person name="Rigden D.J."/>
            <person name="Fitzpatrick D.A."/>
            <person name="Lorenzo-Morales J."/>
            <person name="Bateman A."/>
            <person name="Chiu C.H."/>
            <person name="Tang P."/>
            <person name="Hegemann P."/>
            <person name="Fromm H."/>
            <person name="Raoult D."/>
            <person name="Greub G."/>
            <person name="Miranda-Saavedra D."/>
            <person name="Chen N."/>
            <person name="Nash P."/>
            <person name="Ginger M.L."/>
            <person name="Horn M."/>
            <person name="Schaap P."/>
            <person name="Caler L."/>
            <person name="Loftus B."/>
        </authorList>
    </citation>
    <scope>NUCLEOTIDE SEQUENCE [LARGE SCALE GENOMIC DNA]</scope>
    <source>
        <strain evidence="6 7">Neff</strain>
    </source>
</reference>
<evidence type="ECO:0000256" key="1">
    <source>
        <dbReference type="ARBA" id="ARBA00004123"/>
    </source>
</evidence>
<dbReference type="PANTHER" id="PTHR10666">
    <property type="entry name" value="UBIQUITIN"/>
    <property type="match status" value="1"/>
</dbReference>
<comment type="subcellular location">
    <subcellularLocation>
        <location evidence="1">Nucleus</location>
    </subcellularLocation>
</comment>
<dbReference type="Proteomes" id="UP000011083">
    <property type="component" value="Unassembled WGS sequence"/>
</dbReference>
<feature type="domain" description="RING-type" evidence="5">
    <location>
        <begin position="573"/>
        <end position="614"/>
    </location>
</feature>
<dbReference type="InterPro" id="IPR013083">
    <property type="entry name" value="Znf_RING/FYVE/PHD"/>
</dbReference>
<evidence type="ECO:0000256" key="3">
    <source>
        <dbReference type="PROSITE-ProRule" id="PRU00175"/>
    </source>
</evidence>
<dbReference type="PRINTS" id="PR00348">
    <property type="entry name" value="UBIQUITIN"/>
</dbReference>
<organism evidence="6 7">
    <name type="scientific">Acanthamoeba castellanii (strain ATCC 30010 / Neff)</name>
    <dbReference type="NCBI Taxonomy" id="1257118"/>
    <lineage>
        <taxon>Eukaryota</taxon>
        <taxon>Amoebozoa</taxon>
        <taxon>Discosea</taxon>
        <taxon>Longamoebia</taxon>
        <taxon>Centramoebida</taxon>
        <taxon>Acanthamoebidae</taxon>
        <taxon>Acanthamoeba</taxon>
    </lineage>
</organism>
<dbReference type="FunFam" id="3.10.20.90:FF:000160">
    <property type="entry name" value="Polyubiquitin-C"/>
    <property type="match status" value="1"/>
</dbReference>
<dbReference type="OrthoDB" id="9994687at2759"/>
<dbReference type="RefSeq" id="XP_004353114.1">
    <property type="nucleotide sequence ID" value="XM_004353062.1"/>
</dbReference>
<sequence>MEQQQVVQVAWVNEGRAVGVSLPCPDIRSLKQELAKQMGVGGIDVTSETDRPLDYYLITNEPWFVRSPIEASVISTQTDDEGQEVRQEPVKVWLACGFSSYEIFAALGRGAGLRTAGRELRTDSGVVIPEGSFSNKPLRGMPSKITLHLQRKPDMIDITIITPSGFARSGKPATITLAVKRNTTIHNIKTCIVTSTGVPRDNIRLCFLGTVLGVTGDETDRDEKAKEARTLADFSVDDGSSLIWNLAVKEPPSKGPLPPNPLILVLTAPKCSVVKVVGVDPNATVSAVVLSRSYRVALGGELLDESKTWAEYALEQGTWISLVPRPGVWFQIFCKTLTGKTITLEAGPAHPITEVKVLVEAKEGIPADQQRLLFAGKQLEDGTCLGDYAIDRESTLQLVLRLRGGGLTAGSLFVDMSNTNALERRQWSSKAPQWRVAMPGLSVEGVCTNRECEAFDRSVIINKHHGTFDLLLDAHTCHCPSCGSYVEPATCAFNNCWWKWSGIKKGARAGQPPLHMVWLHLSTNNREQADNAYHRFSEDKAGTVEWLRLLIHTKRIQECEDSAVPRKPFEMFCCICICDIKATEEVKTLACGHAFHPPCLDEWTARSPTCPYCRRDL</sequence>
<name>L8HGQ1_ACACF</name>
<dbReference type="Gene3D" id="3.30.40.10">
    <property type="entry name" value="Zinc/RING finger domain, C3HC4 (zinc finger)"/>
    <property type="match status" value="1"/>
</dbReference>
<evidence type="ECO:0000259" key="4">
    <source>
        <dbReference type="PROSITE" id="PS50053"/>
    </source>
</evidence>
<dbReference type="GO" id="GO:0005634">
    <property type="term" value="C:nucleus"/>
    <property type="evidence" value="ECO:0007669"/>
    <property type="project" value="UniProtKB-SubCell"/>
</dbReference>
<protein>
    <submittedName>
        <fullName evidence="6">Ubiquitin domain containing protein</fullName>
    </submittedName>
</protein>
<dbReference type="InterPro" id="IPR029071">
    <property type="entry name" value="Ubiquitin-like_domsf"/>
</dbReference>
<dbReference type="EMBL" id="KB007857">
    <property type="protein sequence ID" value="ELR23586.1"/>
    <property type="molecule type" value="Genomic_DNA"/>
</dbReference>
<dbReference type="InterPro" id="IPR001841">
    <property type="entry name" value="Znf_RING"/>
</dbReference>